<protein>
    <submittedName>
        <fullName evidence="1">Uncharacterized protein</fullName>
    </submittedName>
</protein>
<sequence>MVIRNRTKVIYSKKKVLQIGVGGGGIFDFSDVKNKLLQWKNQKNAILCPSKGAQLQKLLNVVCSTAQPTNVTLRDGCISCFSRVTAMPEGPQELTGLSLCAVQYFASTSYANCATELVALSTSSLNVQPSGCYVGYCDFARCLRRINSMNLITQCTREARTGINITLDSDNVRFYTNVTSCILAKTKCSSFNPITGEPQTPGYTSSGIKISTALQFSASRELRILSFPETTPVISSFCSRASNLTQTNWLTNIC</sequence>
<gene>
    <name evidence="1" type="ORF">PARMNEM_LOCUS576</name>
</gene>
<dbReference type="AlphaFoldDB" id="A0AAV1K6N4"/>
<proteinExistence type="predicted"/>
<name>A0AAV1K6N4_9NEOP</name>
<comment type="caution">
    <text evidence="1">The sequence shown here is derived from an EMBL/GenBank/DDBJ whole genome shotgun (WGS) entry which is preliminary data.</text>
</comment>
<dbReference type="Proteomes" id="UP001314205">
    <property type="component" value="Unassembled WGS sequence"/>
</dbReference>
<dbReference type="EMBL" id="CAVLGL010000001">
    <property type="protein sequence ID" value="CAK1578505.1"/>
    <property type="molecule type" value="Genomic_DNA"/>
</dbReference>
<keyword evidence="2" id="KW-1185">Reference proteome</keyword>
<organism evidence="1 2">
    <name type="scientific">Parnassius mnemosyne</name>
    <name type="common">clouded apollo</name>
    <dbReference type="NCBI Taxonomy" id="213953"/>
    <lineage>
        <taxon>Eukaryota</taxon>
        <taxon>Metazoa</taxon>
        <taxon>Ecdysozoa</taxon>
        <taxon>Arthropoda</taxon>
        <taxon>Hexapoda</taxon>
        <taxon>Insecta</taxon>
        <taxon>Pterygota</taxon>
        <taxon>Neoptera</taxon>
        <taxon>Endopterygota</taxon>
        <taxon>Lepidoptera</taxon>
        <taxon>Glossata</taxon>
        <taxon>Ditrysia</taxon>
        <taxon>Papilionoidea</taxon>
        <taxon>Papilionidae</taxon>
        <taxon>Parnassiinae</taxon>
        <taxon>Parnassini</taxon>
        <taxon>Parnassius</taxon>
        <taxon>Driopa</taxon>
    </lineage>
</organism>
<reference evidence="1 2" key="1">
    <citation type="submission" date="2023-11" db="EMBL/GenBank/DDBJ databases">
        <authorList>
            <person name="Hedman E."/>
            <person name="Englund M."/>
            <person name="Stromberg M."/>
            <person name="Nyberg Akerstrom W."/>
            <person name="Nylinder S."/>
            <person name="Jareborg N."/>
            <person name="Kallberg Y."/>
            <person name="Kronander E."/>
        </authorList>
    </citation>
    <scope>NUCLEOTIDE SEQUENCE [LARGE SCALE GENOMIC DNA]</scope>
</reference>
<accession>A0AAV1K6N4</accession>
<evidence type="ECO:0000313" key="2">
    <source>
        <dbReference type="Proteomes" id="UP001314205"/>
    </source>
</evidence>
<evidence type="ECO:0000313" key="1">
    <source>
        <dbReference type="EMBL" id="CAK1578505.1"/>
    </source>
</evidence>